<comment type="caution">
    <text evidence="1">The sequence shown here is derived from an EMBL/GenBank/DDBJ whole genome shotgun (WGS) entry which is preliminary data.</text>
</comment>
<protein>
    <submittedName>
        <fullName evidence="1">Uncharacterized protein</fullName>
    </submittedName>
</protein>
<gene>
    <name evidence="1" type="ORF">KUCAC02_003467</name>
</gene>
<keyword evidence="2" id="KW-1185">Reference proteome</keyword>
<dbReference type="Proteomes" id="UP001057452">
    <property type="component" value="Chromosome 14"/>
</dbReference>
<accession>A0ACB9WKQ1</accession>
<proteinExistence type="predicted"/>
<reference evidence="1" key="1">
    <citation type="submission" date="2022-05" db="EMBL/GenBank/DDBJ databases">
        <title>Chromosome-level genome of Chaenocephalus aceratus.</title>
        <authorList>
            <person name="Park H."/>
        </authorList>
    </citation>
    <scope>NUCLEOTIDE SEQUENCE</scope>
    <source>
        <strain evidence="1">KU_202001</strain>
    </source>
</reference>
<evidence type="ECO:0000313" key="1">
    <source>
        <dbReference type="EMBL" id="KAI4814265.1"/>
    </source>
</evidence>
<evidence type="ECO:0000313" key="2">
    <source>
        <dbReference type="Proteomes" id="UP001057452"/>
    </source>
</evidence>
<name>A0ACB9WKQ1_CHAAC</name>
<dbReference type="EMBL" id="CM043798">
    <property type="protein sequence ID" value="KAI4814265.1"/>
    <property type="molecule type" value="Genomic_DNA"/>
</dbReference>
<sequence length="109" mass="11860">IAAISDPTLRCILDCLLLCEYHLLSGKMAATPVVKAEDFGNLCLLEAAEGPVDCRSFYWLYSEARFLSLSAVELLPPRVSPLSGQYLHAASDDQCRVNTSQTPASLCSH</sequence>
<organism evidence="1 2">
    <name type="scientific">Chaenocephalus aceratus</name>
    <name type="common">Blackfin icefish</name>
    <name type="synonym">Chaenichthys aceratus</name>
    <dbReference type="NCBI Taxonomy" id="36190"/>
    <lineage>
        <taxon>Eukaryota</taxon>
        <taxon>Metazoa</taxon>
        <taxon>Chordata</taxon>
        <taxon>Craniata</taxon>
        <taxon>Vertebrata</taxon>
        <taxon>Euteleostomi</taxon>
        <taxon>Actinopterygii</taxon>
        <taxon>Neopterygii</taxon>
        <taxon>Teleostei</taxon>
        <taxon>Neoteleostei</taxon>
        <taxon>Acanthomorphata</taxon>
        <taxon>Eupercaria</taxon>
        <taxon>Perciformes</taxon>
        <taxon>Notothenioidei</taxon>
        <taxon>Channichthyidae</taxon>
        <taxon>Chaenocephalus</taxon>
    </lineage>
</organism>
<feature type="non-terminal residue" evidence="1">
    <location>
        <position position="1"/>
    </location>
</feature>